<dbReference type="OrthoDB" id="2448863at2"/>
<feature type="compositionally biased region" description="Low complexity" evidence="1">
    <location>
        <begin position="62"/>
        <end position="85"/>
    </location>
</feature>
<sequence length="291" mass="31938">MICPSCNQETEEGKFCTKCGQPLSQQETTPSEPAEPVEAVKLANEPVQAQQTYEAANAQPSQEQAAPTAETAGQTAQQQQPETTPYTMNDLGEAVKKASGGFGRFALNQLKSPGQARSLTEQSWISGAITIVLTALLYTIILYITLNEISSSSPPFVESFLVPFLKFLLFFIISVAVIYGTGKLMGSQDNFFSTTAKTGGYLFPYSVLFLAGYLFAVIGLDFMVYVMLLAMLAPILIIPAYVLMESLPREIDKIYALMVVYLIQLISGYYLLLQTLFFAIFDGVMSSFPFF</sequence>
<keyword evidence="2" id="KW-1133">Transmembrane helix</keyword>
<proteinExistence type="predicted"/>
<name>A0A511ZLA5_9BACI</name>
<evidence type="ECO:0000313" key="3">
    <source>
        <dbReference type="EMBL" id="GEN88243.1"/>
    </source>
</evidence>
<feature type="transmembrane region" description="Helical" evidence="2">
    <location>
        <begin position="255"/>
        <end position="281"/>
    </location>
</feature>
<feature type="region of interest" description="Disordered" evidence="1">
    <location>
        <begin position="1"/>
        <end position="87"/>
    </location>
</feature>
<accession>A0A511ZLA5</accession>
<dbReference type="RefSeq" id="WP_147211178.1">
    <property type="nucleotide sequence ID" value="NZ_BJYM01000012.1"/>
</dbReference>
<feature type="transmembrane region" description="Helical" evidence="2">
    <location>
        <begin position="124"/>
        <end position="144"/>
    </location>
</feature>
<reference evidence="3 4" key="1">
    <citation type="submission" date="2019-07" db="EMBL/GenBank/DDBJ databases">
        <title>Whole genome shotgun sequence of Oceanobacillus sojae NBRC 105379.</title>
        <authorList>
            <person name="Hosoyama A."/>
            <person name="Uohara A."/>
            <person name="Ohji S."/>
            <person name="Ichikawa N."/>
        </authorList>
    </citation>
    <scope>NUCLEOTIDE SEQUENCE [LARGE SCALE GENOMIC DNA]</scope>
    <source>
        <strain evidence="3 4">NBRC 105379</strain>
    </source>
</reference>
<feature type="transmembrane region" description="Helical" evidence="2">
    <location>
        <begin position="164"/>
        <end position="186"/>
    </location>
</feature>
<keyword evidence="4" id="KW-1185">Reference proteome</keyword>
<dbReference type="AlphaFoldDB" id="A0A511ZLA5"/>
<keyword evidence="2" id="KW-0812">Transmembrane</keyword>
<evidence type="ECO:0008006" key="5">
    <source>
        <dbReference type="Google" id="ProtNLM"/>
    </source>
</evidence>
<evidence type="ECO:0000313" key="4">
    <source>
        <dbReference type="Proteomes" id="UP000321558"/>
    </source>
</evidence>
<comment type="caution">
    <text evidence="3">The sequence shown here is derived from an EMBL/GenBank/DDBJ whole genome shotgun (WGS) entry which is preliminary data.</text>
</comment>
<feature type="compositionally biased region" description="Polar residues" evidence="1">
    <location>
        <begin position="47"/>
        <end position="61"/>
    </location>
</feature>
<evidence type="ECO:0000256" key="1">
    <source>
        <dbReference type="SAM" id="MobiDB-lite"/>
    </source>
</evidence>
<keyword evidence="2" id="KW-0472">Membrane</keyword>
<protein>
    <recommendedName>
        <fullName evidence="5">Zinc-ribbon domain-containing protein</fullName>
    </recommendedName>
</protein>
<dbReference type="Proteomes" id="UP000321558">
    <property type="component" value="Unassembled WGS sequence"/>
</dbReference>
<evidence type="ECO:0000256" key="2">
    <source>
        <dbReference type="SAM" id="Phobius"/>
    </source>
</evidence>
<feature type="transmembrane region" description="Helical" evidence="2">
    <location>
        <begin position="222"/>
        <end position="243"/>
    </location>
</feature>
<dbReference type="EMBL" id="BJYM01000012">
    <property type="protein sequence ID" value="GEN88243.1"/>
    <property type="molecule type" value="Genomic_DNA"/>
</dbReference>
<dbReference type="STRING" id="582851.GCA_900162665_03816"/>
<organism evidence="3 4">
    <name type="scientific">Oceanobacillus sojae</name>
    <dbReference type="NCBI Taxonomy" id="582851"/>
    <lineage>
        <taxon>Bacteria</taxon>
        <taxon>Bacillati</taxon>
        <taxon>Bacillota</taxon>
        <taxon>Bacilli</taxon>
        <taxon>Bacillales</taxon>
        <taxon>Bacillaceae</taxon>
        <taxon>Oceanobacillus</taxon>
    </lineage>
</organism>
<gene>
    <name evidence="3" type="ORF">OSO01_29820</name>
</gene>
<feature type="transmembrane region" description="Helical" evidence="2">
    <location>
        <begin position="198"/>
        <end position="216"/>
    </location>
</feature>
<feature type="compositionally biased region" description="Polar residues" evidence="1">
    <location>
        <begin position="22"/>
        <end position="31"/>
    </location>
</feature>